<dbReference type="InterPro" id="IPR030564">
    <property type="entry name" value="Myotubularin"/>
</dbReference>
<dbReference type="InterPro" id="IPR011011">
    <property type="entry name" value="Znf_FYVE_PHD"/>
</dbReference>
<dbReference type="SUPFAM" id="SSF52799">
    <property type="entry name" value="(Phosphotyrosine protein) phosphatases II"/>
    <property type="match status" value="1"/>
</dbReference>
<dbReference type="InterPro" id="IPR013083">
    <property type="entry name" value="Znf_RING/FYVE/PHD"/>
</dbReference>
<dbReference type="CDD" id="cd15733">
    <property type="entry name" value="FYVE_MTMR4"/>
    <property type="match status" value="1"/>
</dbReference>
<dbReference type="GO" id="GO:0019903">
    <property type="term" value="F:protein phosphatase binding"/>
    <property type="evidence" value="ECO:0007669"/>
    <property type="project" value="TreeGrafter"/>
</dbReference>
<dbReference type="PANTHER" id="PTHR10807:SF75">
    <property type="entry name" value="PHOSPHATIDYLINOSITOL-3-PHOSPHATE PHOSPHATASE"/>
    <property type="match status" value="1"/>
</dbReference>
<feature type="compositionally biased region" description="Low complexity" evidence="18">
    <location>
        <begin position="968"/>
        <end position="990"/>
    </location>
</feature>
<dbReference type="GO" id="GO:0004438">
    <property type="term" value="F:phosphatidylinositol-3-phosphate phosphatase activity"/>
    <property type="evidence" value="ECO:0007669"/>
    <property type="project" value="UniProtKB-ARBA"/>
</dbReference>
<keyword evidence="9" id="KW-0378">Hydrolase</keyword>
<dbReference type="OrthoDB" id="271628at2759"/>
<evidence type="ECO:0000256" key="9">
    <source>
        <dbReference type="ARBA" id="ARBA00022801"/>
    </source>
</evidence>
<keyword evidence="12" id="KW-0472">Membrane</keyword>
<dbReference type="InterPro" id="IPR016130">
    <property type="entry name" value="Tyr_Pase_AS"/>
</dbReference>
<dbReference type="InterPro" id="IPR011993">
    <property type="entry name" value="PH-like_dom_sf"/>
</dbReference>
<dbReference type="InterPro" id="IPR046978">
    <property type="entry name" value="MTMR4_FYVE"/>
</dbReference>
<feature type="binding site" evidence="15">
    <location>
        <begin position="418"/>
        <end position="424"/>
    </location>
    <ligand>
        <name>substrate</name>
    </ligand>
</feature>
<evidence type="ECO:0000256" key="11">
    <source>
        <dbReference type="ARBA" id="ARBA00023098"/>
    </source>
</evidence>
<evidence type="ECO:0000259" key="19">
    <source>
        <dbReference type="PROSITE" id="PS50178"/>
    </source>
</evidence>
<comment type="similarity">
    <text evidence="3">Belongs to the protein-tyrosine phosphatase family. Non-receptor class myotubularin subfamily.</text>
</comment>
<evidence type="ECO:0000256" key="4">
    <source>
        <dbReference type="ARBA" id="ARBA00008755"/>
    </source>
</evidence>
<accession>A0A6J2XUW9</accession>
<name>A0A6J2XUW9_SITOR</name>
<dbReference type="GO" id="GO:0052629">
    <property type="term" value="F:phosphatidylinositol-3,5-bisphosphate 3-phosphatase activity"/>
    <property type="evidence" value="ECO:0007669"/>
    <property type="project" value="UniProtKB-EC"/>
</dbReference>
<keyword evidence="17" id="KW-0175">Coiled coil</keyword>
<feature type="compositionally biased region" description="Low complexity" evidence="18">
    <location>
        <begin position="784"/>
        <end position="798"/>
    </location>
</feature>
<dbReference type="PROSITE" id="PS51339">
    <property type="entry name" value="PPASE_MYOTUBULARIN"/>
    <property type="match status" value="1"/>
</dbReference>
<dbReference type="InterPro" id="IPR003595">
    <property type="entry name" value="Tyr_Pase_cat"/>
</dbReference>
<feature type="region of interest" description="Disordered" evidence="18">
    <location>
        <begin position="960"/>
        <end position="1011"/>
    </location>
</feature>
<feature type="active site" description="Phosphocysteine intermediate" evidence="14">
    <location>
        <position position="418"/>
    </location>
</feature>
<feature type="domain" description="FYVE-type" evidence="19">
    <location>
        <begin position="1042"/>
        <end position="1102"/>
    </location>
</feature>
<evidence type="ECO:0000313" key="22">
    <source>
        <dbReference type="RefSeq" id="XP_030754836.1"/>
    </source>
</evidence>
<keyword evidence="7" id="KW-0479">Metal-binding</keyword>
<dbReference type="InParanoid" id="A0A6J2XUW9"/>
<evidence type="ECO:0000256" key="7">
    <source>
        <dbReference type="ARBA" id="ARBA00022723"/>
    </source>
</evidence>
<feature type="region of interest" description="Disordered" evidence="18">
    <location>
        <begin position="713"/>
        <end position="804"/>
    </location>
</feature>
<dbReference type="EC" id="3.1.3.95" evidence="5"/>
<keyword evidence="8 16" id="KW-0863">Zinc-finger</keyword>
<evidence type="ECO:0000256" key="6">
    <source>
        <dbReference type="ARBA" id="ARBA00019870"/>
    </source>
</evidence>
<evidence type="ECO:0000256" key="14">
    <source>
        <dbReference type="PIRSR" id="PIRSR630564-1"/>
    </source>
</evidence>
<proteinExistence type="inferred from homology"/>
<dbReference type="GO" id="GO:0004721">
    <property type="term" value="F:phosphoprotein phosphatase activity"/>
    <property type="evidence" value="ECO:0007669"/>
    <property type="project" value="UniProtKB-ARBA"/>
</dbReference>
<evidence type="ECO:0000256" key="5">
    <source>
        <dbReference type="ARBA" id="ARBA00012903"/>
    </source>
</evidence>
<dbReference type="SUPFAM" id="SSF57903">
    <property type="entry name" value="FYVE/PHD zinc finger"/>
    <property type="match status" value="1"/>
</dbReference>
<dbReference type="RefSeq" id="XP_030754836.1">
    <property type="nucleotide sequence ID" value="XM_030898976.1"/>
</dbReference>
<feature type="binding site" evidence="15">
    <location>
        <begin position="356"/>
        <end position="357"/>
    </location>
    <ligand>
        <name>substrate</name>
    </ligand>
</feature>
<dbReference type="GeneID" id="115881484"/>
<dbReference type="GO" id="GO:0046856">
    <property type="term" value="P:phosphatidylinositol dephosphorylation"/>
    <property type="evidence" value="ECO:0007669"/>
    <property type="project" value="UniProtKB-ARBA"/>
</dbReference>
<sequence length="1156" mass="129296">MFSSTGSAKFESSLKMDVVDQPNSICHIQSIHMYPLQPPEPDKSVPFGLLAGEMVLHIGSSVDGLIAVTNYRLYLQNGENQFYIPLGLIENVEIRELFYLQLFCKDARTYRCTFENNETALTWYDQVSKAAEPQQQLEQVFAFYHCIWAKEKGGEDVAFKIESQKKYTFDKDMFESEMARMQFQGDSWRITKANENYKLCPTYPPYLLVPSCINDEMLESVAKFRSSRRIPAAVWRHTRNGAIIARCSQPEVGWLGWRSSEDEDLLKAISEACNFDRNLRTNGSSDKDSVLSHSPGSLHSDESLQITGDVEKQEKKLLIMDARSYTTAVANRARGGGCECNEYYPNCEIQFMNLANIHAIRKSFHALRQLCMSSADQPNWFSLLEGTRWLLHMSGLIKAAVTLTTAVERDARPVLVHCSDGWDRTPQIIALGELLLDPYYRTVDGFRVLIEREWLGFGHKFADRCGQSGGSEDANERCPVFLQWLDCVHQLVTQFPISFEFSQNYLIKLAQHTYSNLYGTFLCNTKKQRGKVVAGRTFSVWEFLNLPSFRNHLYTPPTTSTGKVLWPKTNVRDLRLWSEVYLGSMEANFSPEEGSGGACPGPPELNGHAMPKTRSYGDLMNAETCQGFYNSRRSSDPNVKQQLKLLERENALNTLTTAHNGDHPIVLDSAPDFLPSDLEDNPADCNQDCMFNEHAHLPTSNLTDDQIDGLDFTNGECRRGTSNSSDEDAPPTFLTNGGRHAAETSEREESEAEPQVFGNGERKSEETDAKIERSDSETDGFMENNNNSSGSDGSDGSSKGVCKGGEQVGQMLDLERSVETSTETLVSEQLMAGSSPKEYNGFEKIQKPLHTMDDAANCKVCSQNVKVGNDNCIYPSRMSVSPNGWGGAYMHHHHHAYRYRCRPIHCQLGEDGLMPIRSPTQERLDQIVEEHRKKVELLEKELHTSRQYLIKQACHRCQNGDNEKQDDSYSSSGRSSSSRSSCTSKHSPCSLGPDRPSSVVESVNSASEGQASAGESLRSDLSWVAVEDGILAECQGTLWVPDHAVSRCTGCGTEFWLGRRRHHCRKCGKIFCADCSEHATPLPSEQLYNPVRVCTGCYSELRRTGACPERPPLLPHLAAAATNHHVVDSPPDRCKRLPQAPQGSQRANTQIAASSN</sequence>
<feature type="compositionally biased region" description="Polar residues" evidence="18">
    <location>
        <begin position="1141"/>
        <end position="1156"/>
    </location>
</feature>
<dbReference type="Gene3D" id="2.30.29.30">
    <property type="entry name" value="Pleckstrin-homology domain (PH domain)/Phosphotyrosine-binding domain (PTB)"/>
    <property type="match status" value="1"/>
</dbReference>
<gene>
    <name evidence="22" type="primary">LOC115881484</name>
</gene>
<evidence type="ECO:0000256" key="13">
    <source>
        <dbReference type="ARBA" id="ARBA00032571"/>
    </source>
</evidence>
<comment type="function">
    <text evidence="1">Negative regulator of epidermal growth factor receptor (EGFR) signaling.</text>
</comment>
<comment type="similarity">
    <text evidence="4">Belongs to the lst-2 family.</text>
</comment>
<dbReference type="PANTHER" id="PTHR10807">
    <property type="entry name" value="MYOTUBULARIN-RELATED"/>
    <property type="match status" value="1"/>
</dbReference>
<feature type="coiled-coil region" evidence="17">
    <location>
        <begin position="921"/>
        <end position="948"/>
    </location>
</feature>
<evidence type="ECO:0000256" key="1">
    <source>
        <dbReference type="ARBA" id="ARBA00003580"/>
    </source>
</evidence>
<keyword evidence="10" id="KW-0862">Zinc</keyword>
<organism evidence="21 22">
    <name type="scientific">Sitophilus oryzae</name>
    <name type="common">Rice weevil</name>
    <name type="synonym">Curculio oryzae</name>
    <dbReference type="NCBI Taxonomy" id="7048"/>
    <lineage>
        <taxon>Eukaryota</taxon>
        <taxon>Metazoa</taxon>
        <taxon>Ecdysozoa</taxon>
        <taxon>Arthropoda</taxon>
        <taxon>Hexapoda</taxon>
        <taxon>Insecta</taxon>
        <taxon>Pterygota</taxon>
        <taxon>Neoptera</taxon>
        <taxon>Endopterygota</taxon>
        <taxon>Coleoptera</taxon>
        <taxon>Polyphaga</taxon>
        <taxon>Cucujiformia</taxon>
        <taxon>Curculionidae</taxon>
        <taxon>Dryophthorinae</taxon>
        <taxon>Sitophilus</taxon>
    </lineage>
</organism>
<feature type="domain" description="Myotubularin phosphatase" evidence="20">
    <location>
        <begin position="168"/>
        <end position="581"/>
    </location>
</feature>
<feature type="compositionally biased region" description="Basic and acidic residues" evidence="18">
    <location>
        <begin position="760"/>
        <end position="776"/>
    </location>
</feature>
<dbReference type="Proteomes" id="UP000504635">
    <property type="component" value="Unplaced"/>
</dbReference>
<dbReference type="AlphaFoldDB" id="A0A6J2XUW9"/>
<dbReference type="InterPro" id="IPR010569">
    <property type="entry name" value="Myotubularin-like_Pase_dom"/>
</dbReference>
<dbReference type="FunFam" id="3.30.40.10:FF:000073">
    <property type="entry name" value="myotubularin-related protein 4 isoform X2"/>
    <property type="match status" value="1"/>
</dbReference>
<dbReference type="GO" id="GO:0046474">
    <property type="term" value="P:glycerophospholipid biosynthetic process"/>
    <property type="evidence" value="ECO:0007669"/>
    <property type="project" value="UniProtKB-ARBA"/>
</dbReference>
<dbReference type="InterPro" id="IPR017455">
    <property type="entry name" value="Znf_FYVE-rel"/>
</dbReference>
<evidence type="ECO:0000256" key="10">
    <source>
        <dbReference type="ARBA" id="ARBA00022833"/>
    </source>
</evidence>
<dbReference type="Gene3D" id="3.30.40.10">
    <property type="entry name" value="Zinc/RING finger domain, C3HC4 (zinc finger)"/>
    <property type="match status" value="1"/>
</dbReference>
<evidence type="ECO:0000256" key="18">
    <source>
        <dbReference type="SAM" id="MobiDB-lite"/>
    </source>
</evidence>
<dbReference type="SMART" id="SM00404">
    <property type="entry name" value="PTPc_motif"/>
    <property type="match status" value="1"/>
</dbReference>
<evidence type="ECO:0000256" key="17">
    <source>
        <dbReference type="SAM" id="Coils"/>
    </source>
</evidence>
<dbReference type="GO" id="GO:0060090">
    <property type="term" value="F:molecular adaptor activity"/>
    <property type="evidence" value="ECO:0007669"/>
    <property type="project" value="UniProtKB-ARBA"/>
</dbReference>
<comment type="subcellular location">
    <subcellularLocation>
        <location evidence="2">Membrane</location>
    </subcellularLocation>
</comment>
<evidence type="ECO:0000313" key="21">
    <source>
        <dbReference type="Proteomes" id="UP000504635"/>
    </source>
</evidence>
<dbReference type="PROSITE" id="PS00383">
    <property type="entry name" value="TYR_PHOSPHATASE_1"/>
    <property type="match status" value="1"/>
</dbReference>
<feature type="region of interest" description="Disordered" evidence="18">
    <location>
        <begin position="1127"/>
        <end position="1156"/>
    </location>
</feature>
<evidence type="ECO:0000256" key="2">
    <source>
        <dbReference type="ARBA" id="ARBA00004370"/>
    </source>
</evidence>
<dbReference type="SMART" id="SM00064">
    <property type="entry name" value="FYVE"/>
    <property type="match status" value="1"/>
</dbReference>
<evidence type="ECO:0000259" key="20">
    <source>
        <dbReference type="PROSITE" id="PS51339"/>
    </source>
</evidence>
<evidence type="ECO:0000256" key="8">
    <source>
        <dbReference type="ARBA" id="ARBA00022771"/>
    </source>
</evidence>
<dbReference type="GO" id="GO:0010506">
    <property type="term" value="P:regulation of autophagy"/>
    <property type="evidence" value="ECO:0007669"/>
    <property type="project" value="TreeGrafter"/>
</dbReference>
<dbReference type="GO" id="GO:0008270">
    <property type="term" value="F:zinc ion binding"/>
    <property type="evidence" value="ECO:0007669"/>
    <property type="project" value="UniProtKB-KW"/>
</dbReference>
<dbReference type="Pfam" id="PF06602">
    <property type="entry name" value="Myotub-related"/>
    <property type="match status" value="1"/>
</dbReference>
<dbReference type="GO" id="GO:0061952">
    <property type="term" value="P:midbody abscission"/>
    <property type="evidence" value="ECO:0007669"/>
    <property type="project" value="UniProtKB-ARBA"/>
</dbReference>
<keyword evidence="21" id="KW-1185">Reference proteome</keyword>
<dbReference type="PROSITE" id="PS50178">
    <property type="entry name" value="ZF_FYVE"/>
    <property type="match status" value="1"/>
</dbReference>
<evidence type="ECO:0000256" key="3">
    <source>
        <dbReference type="ARBA" id="ARBA00007471"/>
    </source>
</evidence>
<dbReference type="GO" id="GO:0005829">
    <property type="term" value="C:cytosol"/>
    <property type="evidence" value="ECO:0007669"/>
    <property type="project" value="UniProtKB-ARBA"/>
</dbReference>
<evidence type="ECO:0000256" key="16">
    <source>
        <dbReference type="PROSITE-ProRule" id="PRU00091"/>
    </source>
</evidence>
<dbReference type="InterPro" id="IPR000306">
    <property type="entry name" value="Znf_FYVE"/>
</dbReference>
<dbReference type="FunCoup" id="A0A6J2XUW9">
    <property type="interactions" value="2076"/>
</dbReference>
<evidence type="ECO:0000256" key="15">
    <source>
        <dbReference type="PIRSR" id="PIRSR630564-2"/>
    </source>
</evidence>
<dbReference type="GO" id="GO:0016020">
    <property type="term" value="C:membrane"/>
    <property type="evidence" value="ECO:0007669"/>
    <property type="project" value="UniProtKB-SubCell"/>
</dbReference>
<dbReference type="InterPro" id="IPR029021">
    <property type="entry name" value="Prot-tyrosine_phosphatase-like"/>
</dbReference>
<dbReference type="Pfam" id="PF01363">
    <property type="entry name" value="FYVE"/>
    <property type="match status" value="1"/>
</dbReference>
<dbReference type="SUPFAM" id="SSF50729">
    <property type="entry name" value="PH domain-like"/>
    <property type="match status" value="1"/>
</dbReference>
<evidence type="ECO:0000256" key="12">
    <source>
        <dbReference type="ARBA" id="ARBA00023136"/>
    </source>
</evidence>
<keyword evidence="11" id="KW-0443">Lipid metabolism</keyword>
<protein>
    <recommendedName>
        <fullName evidence="6">Lateral signaling target protein 2 homolog</fullName>
        <ecNumber evidence="5">3.1.3.95</ecNumber>
    </recommendedName>
    <alternativeName>
        <fullName evidence="13">Phosphatidylinositol-3,5-bisphosphate 3-phosphatase</fullName>
    </alternativeName>
</protein>
<reference evidence="22" key="1">
    <citation type="submission" date="2025-08" db="UniProtKB">
        <authorList>
            <consortium name="RefSeq"/>
        </authorList>
    </citation>
    <scope>IDENTIFICATION</scope>
    <source>
        <tissue evidence="22">Gonads</tissue>
    </source>
</reference>
<feature type="compositionally biased region" description="Low complexity" evidence="18">
    <location>
        <begin position="997"/>
        <end position="1011"/>
    </location>
</feature>
<dbReference type="KEGG" id="soy:115881484"/>